<dbReference type="InParanoid" id="G2YYU7"/>
<gene>
    <name evidence="1" type="ORF">BofuT4_P140570.1</name>
</gene>
<organism evidence="1 2">
    <name type="scientific">Botryotinia fuckeliana (strain T4)</name>
    <name type="common">Noble rot fungus</name>
    <name type="synonym">Botrytis cinerea</name>
    <dbReference type="NCBI Taxonomy" id="999810"/>
    <lineage>
        <taxon>Eukaryota</taxon>
        <taxon>Fungi</taxon>
        <taxon>Dikarya</taxon>
        <taxon>Ascomycota</taxon>
        <taxon>Pezizomycotina</taxon>
        <taxon>Leotiomycetes</taxon>
        <taxon>Helotiales</taxon>
        <taxon>Sclerotiniaceae</taxon>
        <taxon>Botrytis</taxon>
    </lineage>
</organism>
<reference evidence="2" key="1">
    <citation type="journal article" date="2011" name="PLoS Genet.">
        <title>Genomic analysis of the necrotrophic fungal pathogens Sclerotinia sclerotiorum and Botrytis cinerea.</title>
        <authorList>
            <person name="Amselem J."/>
            <person name="Cuomo C.A."/>
            <person name="van Kan J.A."/>
            <person name="Viaud M."/>
            <person name="Benito E.P."/>
            <person name="Couloux A."/>
            <person name="Coutinho P.M."/>
            <person name="de Vries R.P."/>
            <person name="Dyer P.S."/>
            <person name="Fillinger S."/>
            <person name="Fournier E."/>
            <person name="Gout L."/>
            <person name="Hahn M."/>
            <person name="Kohn L."/>
            <person name="Lapalu N."/>
            <person name="Plummer K.M."/>
            <person name="Pradier J.M."/>
            <person name="Quevillon E."/>
            <person name="Sharon A."/>
            <person name="Simon A."/>
            <person name="ten Have A."/>
            <person name="Tudzynski B."/>
            <person name="Tudzynski P."/>
            <person name="Wincker P."/>
            <person name="Andrew M."/>
            <person name="Anthouard V."/>
            <person name="Beever R.E."/>
            <person name="Beffa R."/>
            <person name="Benoit I."/>
            <person name="Bouzid O."/>
            <person name="Brault B."/>
            <person name="Chen Z."/>
            <person name="Choquer M."/>
            <person name="Collemare J."/>
            <person name="Cotton P."/>
            <person name="Danchin E.G."/>
            <person name="Da Silva C."/>
            <person name="Gautier A."/>
            <person name="Giraud C."/>
            <person name="Giraud T."/>
            <person name="Gonzalez C."/>
            <person name="Grossetete S."/>
            <person name="Guldener U."/>
            <person name="Henrissat B."/>
            <person name="Howlett B.J."/>
            <person name="Kodira C."/>
            <person name="Kretschmer M."/>
            <person name="Lappartient A."/>
            <person name="Leroch M."/>
            <person name="Levis C."/>
            <person name="Mauceli E."/>
            <person name="Neuveglise C."/>
            <person name="Oeser B."/>
            <person name="Pearson M."/>
            <person name="Poulain J."/>
            <person name="Poussereau N."/>
            <person name="Quesneville H."/>
            <person name="Rascle C."/>
            <person name="Schumacher J."/>
            <person name="Segurens B."/>
            <person name="Sexton A."/>
            <person name="Silva E."/>
            <person name="Sirven C."/>
            <person name="Soanes D.M."/>
            <person name="Talbot N.J."/>
            <person name="Templeton M."/>
            <person name="Yandava C."/>
            <person name="Yarden O."/>
            <person name="Zeng Q."/>
            <person name="Rollins J.A."/>
            <person name="Lebrun M.H."/>
            <person name="Dickman M."/>
        </authorList>
    </citation>
    <scope>NUCLEOTIDE SEQUENCE [LARGE SCALE GENOMIC DNA]</scope>
    <source>
        <strain evidence="2">T4</strain>
    </source>
</reference>
<sequence length="198" mass="22014">MYLGYKRSTTRYFSVVCTEDGHIYPVSTPLSCPIEQEKPDDSGPNMDLERGTRLLADSSAGDNFDRDGVDFLDSCMVTPARSRINLNEGGRCRGVSPLFGTARNLHVILECHPSRSPSISKTFKLIRVSEGSETQECIPPSSCSSDEWQHGQIEKTLIGWHNGSFPLIKSSKVRGERARRHDSNFPIAPLLPFNPFAL</sequence>
<name>G2YYU7_BOTF4</name>
<dbReference type="EMBL" id="FQ790362">
    <property type="protein sequence ID" value="CCD56795.1"/>
    <property type="molecule type" value="Genomic_DNA"/>
</dbReference>
<evidence type="ECO:0000313" key="1">
    <source>
        <dbReference type="EMBL" id="CCD56795.1"/>
    </source>
</evidence>
<proteinExistence type="predicted"/>
<dbReference type="AlphaFoldDB" id="G2YYU7"/>
<dbReference type="Proteomes" id="UP000008177">
    <property type="component" value="Unplaced contigs"/>
</dbReference>
<evidence type="ECO:0000313" key="2">
    <source>
        <dbReference type="Proteomes" id="UP000008177"/>
    </source>
</evidence>
<dbReference type="HOGENOM" id="CLU_1377929_0_0_1"/>
<accession>G2YYU7</accession>
<protein>
    <submittedName>
        <fullName evidence="1">Uncharacterized protein</fullName>
    </submittedName>
</protein>